<keyword evidence="1" id="KW-1133">Transmembrane helix</keyword>
<dbReference type="Pfam" id="PF20152">
    <property type="entry name" value="DUF6534"/>
    <property type="match status" value="1"/>
</dbReference>
<dbReference type="OrthoDB" id="2535105at2759"/>
<dbReference type="Proteomes" id="UP000250043">
    <property type="component" value="Unassembled WGS sequence"/>
</dbReference>
<reference evidence="3 4" key="1">
    <citation type="submission" date="2016-07" db="EMBL/GenBank/DDBJ databases">
        <title>Draft genome of the white-rot fungus Obba rivulosa 3A-2.</title>
        <authorList>
            <consortium name="DOE Joint Genome Institute"/>
            <person name="Miettinen O."/>
            <person name="Riley R."/>
            <person name="Acob R."/>
            <person name="Barry K."/>
            <person name="Cullen D."/>
            <person name="De Vries R."/>
            <person name="Hainaut M."/>
            <person name="Hatakka A."/>
            <person name="Henrissat B."/>
            <person name="Hilden K."/>
            <person name="Kuo R."/>
            <person name="Labutti K."/>
            <person name="Lipzen A."/>
            <person name="Makela M.R."/>
            <person name="Sandor L."/>
            <person name="Spatafora J.W."/>
            <person name="Grigoriev I.V."/>
            <person name="Hibbett D.S."/>
        </authorList>
    </citation>
    <scope>NUCLEOTIDE SEQUENCE [LARGE SCALE GENOMIC DNA]</scope>
    <source>
        <strain evidence="3 4">3A-2</strain>
    </source>
</reference>
<feature type="transmembrane region" description="Helical" evidence="1">
    <location>
        <begin position="26"/>
        <end position="49"/>
    </location>
</feature>
<name>A0A8E2DEX1_9APHY</name>
<gene>
    <name evidence="3" type="ORF">OBBRIDRAFT_414144</name>
</gene>
<dbReference type="PANTHER" id="PTHR40465:SF1">
    <property type="entry name" value="DUF6534 DOMAIN-CONTAINING PROTEIN"/>
    <property type="match status" value="1"/>
</dbReference>
<dbReference type="PANTHER" id="PTHR40465">
    <property type="entry name" value="CHROMOSOME 1, WHOLE GENOME SHOTGUN SEQUENCE"/>
    <property type="match status" value="1"/>
</dbReference>
<dbReference type="InterPro" id="IPR045339">
    <property type="entry name" value="DUF6534"/>
</dbReference>
<evidence type="ECO:0000256" key="1">
    <source>
        <dbReference type="SAM" id="Phobius"/>
    </source>
</evidence>
<feature type="transmembrane region" description="Helical" evidence="1">
    <location>
        <begin position="132"/>
        <end position="154"/>
    </location>
</feature>
<keyword evidence="1" id="KW-0472">Membrane</keyword>
<feature type="transmembrane region" description="Helical" evidence="1">
    <location>
        <begin position="242"/>
        <end position="263"/>
    </location>
</feature>
<keyword evidence="1" id="KW-0812">Transmembrane</keyword>
<feature type="transmembrane region" description="Helical" evidence="1">
    <location>
        <begin position="209"/>
        <end position="236"/>
    </location>
</feature>
<keyword evidence="4" id="KW-1185">Reference proteome</keyword>
<protein>
    <recommendedName>
        <fullName evidence="2">DUF6534 domain-containing protein</fullName>
    </recommendedName>
</protein>
<feature type="transmembrane region" description="Helical" evidence="1">
    <location>
        <begin position="174"/>
        <end position="197"/>
    </location>
</feature>
<organism evidence="3 4">
    <name type="scientific">Obba rivulosa</name>
    <dbReference type="NCBI Taxonomy" id="1052685"/>
    <lineage>
        <taxon>Eukaryota</taxon>
        <taxon>Fungi</taxon>
        <taxon>Dikarya</taxon>
        <taxon>Basidiomycota</taxon>
        <taxon>Agaricomycotina</taxon>
        <taxon>Agaricomycetes</taxon>
        <taxon>Polyporales</taxon>
        <taxon>Gelatoporiaceae</taxon>
        <taxon>Obba</taxon>
    </lineage>
</organism>
<evidence type="ECO:0000313" key="4">
    <source>
        <dbReference type="Proteomes" id="UP000250043"/>
    </source>
</evidence>
<sequence length="323" mass="35631">MASSPASSLSGPPLAVLFHLSNTLGALQIGTMITSGIYGITLIQTYVYLHHKCNDPTSFKAAVCFLWALDTLHQIFICNMAFTYTVTDFGNVLILTQETWAEIAIVVVSAFMHTGVRSLFCLRIWWLSGKNWMLVSIIMLCSLGELGALLAFAVKDVTVVHYQFFGLRALSPEFYASNILTIIADSFIAISQVVLLLKRRSNVRRTDSMIRTLIVYSVNTGLLTTACALTLLITWVTMPDNLIYLIFFSALPTLLFNALLATLNARQELRERAHGTTGLISLPIAPAAPTSSNTSTHVSRFQDSQEVAFNAIEIKIEQSEQIV</sequence>
<dbReference type="EMBL" id="KV722684">
    <property type="protein sequence ID" value="OCH84356.1"/>
    <property type="molecule type" value="Genomic_DNA"/>
</dbReference>
<feature type="transmembrane region" description="Helical" evidence="1">
    <location>
        <begin position="61"/>
        <end position="87"/>
    </location>
</feature>
<evidence type="ECO:0000313" key="3">
    <source>
        <dbReference type="EMBL" id="OCH84356.1"/>
    </source>
</evidence>
<feature type="domain" description="DUF6534" evidence="2">
    <location>
        <begin position="182"/>
        <end position="267"/>
    </location>
</feature>
<evidence type="ECO:0000259" key="2">
    <source>
        <dbReference type="Pfam" id="PF20152"/>
    </source>
</evidence>
<dbReference type="AlphaFoldDB" id="A0A8E2DEX1"/>
<feature type="transmembrane region" description="Helical" evidence="1">
    <location>
        <begin position="99"/>
        <end position="120"/>
    </location>
</feature>
<proteinExistence type="predicted"/>
<accession>A0A8E2DEX1</accession>